<organism evidence="1">
    <name type="scientific">Trypanosoma vivax (strain Y486)</name>
    <dbReference type="NCBI Taxonomy" id="1055687"/>
    <lineage>
        <taxon>Eukaryota</taxon>
        <taxon>Discoba</taxon>
        <taxon>Euglenozoa</taxon>
        <taxon>Kinetoplastea</taxon>
        <taxon>Metakinetoplastina</taxon>
        <taxon>Trypanosomatida</taxon>
        <taxon>Trypanosomatidae</taxon>
        <taxon>Trypanosoma</taxon>
        <taxon>Duttonella</taxon>
    </lineage>
</organism>
<dbReference type="AlphaFoldDB" id="G0TSC0"/>
<dbReference type="VEuPathDB" id="TriTrypDB:TvY486_0300400"/>
<reference evidence="1" key="1">
    <citation type="journal article" date="2012" name="Proc. Natl. Acad. Sci. U.S.A.">
        <title>Antigenic diversity is generated by distinct evolutionary mechanisms in African trypanosome species.</title>
        <authorList>
            <person name="Jackson A.P."/>
            <person name="Berry A."/>
            <person name="Aslett M."/>
            <person name="Allison H.C."/>
            <person name="Burton P."/>
            <person name="Vavrova-Anderson J."/>
            <person name="Brown R."/>
            <person name="Browne H."/>
            <person name="Corton N."/>
            <person name="Hauser H."/>
            <person name="Gamble J."/>
            <person name="Gilderthorp R."/>
            <person name="Marcello L."/>
            <person name="McQuillan J."/>
            <person name="Otto T.D."/>
            <person name="Quail M.A."/>
            <person name="Sanders M.J."/>
            <person name="van Tonder A."/>
            <person name="Ginger M.L."/>
            <person name="Field M.C."/>
            <person name="Barry J.D."/>
            <person name="Hertz-Fowler C."/>
            <person name="Berriman M."/>
        </authorList>
    </citation>
    <scope>NUCLEOTIDE SEQUENCE</scope>
    <source>
        <strain evidence="1">Y486</strain>
    </source>
</reference>
<name>G0TSC0_TRYVY</name>
<accession>G0TSC0</accession>
<dbReference type="OMA" id="WCHPHIV"/>
<dbReference type="EMBL" id="HE573019">
    <property type="protein sequence ID" value="CCC46846.1"/>
    <property type="molecule type" value="Genomic_DNA"/>
</dbReference>
<gene>
    <name evidence="1" type="ORF">TVY486_0300400</name>
</gene>
<protein>
    <submittedName>
        <fullName evidence="1">Uncharacterized protein</fullName>
    </submittedName>
</protein>
<proteinExistence type="predicted"/>
<evidence type="ECO:0000313" key="1">
    <source>
        <dbReference type="EMBL" id="CCC46846.1"/>
    </source>
</evidence>
<sequence length="680" mass="76199">MNDGDFDAPTDNVSALERYMRSIRQESLTVCINQAQCKLLSQRLQVVYRTLSRLSSPQPTPQIMTVFKAADMLVQSMRHGAWLLLLERQLTCRMLFAALFERIPMVWQLQSTNRWVDENAEAVHVDEVADARVYLEQIHGIGMAEQGGLPRPSPSPHEGRAVSTERGCSADLYEASEEQVIDMFRRKTLSRWRLSFEDLTPPEEEYTTSAGQPGYKLFQMRYGYSYGVTPVLLEELQEFEDSPITPATVTGFVQDMVTRSRWFHPNIVPFVGAFTERMLPSESVPRVTRSDISDIEYSVSSEASPFGACNDDFAQTTVMQDLGTPVLSLGYIVEDVMCSVAQSLREKGGGLYTSYRIRPIKEGEEVEAFRPLHDLLFVEGRKFTIEDAMSITLQVADALQYVLMDDNNVPSEVSTEWTVVTPSHVYVCQINTVSETVDVLREGSMDAHAWPSSACSDAGSGDYDHDRAAPPFCGDAIQKRQCIELFALGNYAVMYSPPIYVEQGPYNRWKPHPQACCPASYAVVQLFLALLTNLPPYRSFTRQEELATRVFANPNVLYDDDPTLKIRVTVPIGMEIPHGLPPKLQKLCCNALALQSPRQGTQARYGISLEELRGGLWEVYASGINLTQVLSVDQEHGCRDAIRSVNQHTEPHADESGVAIEMEGAPWPLDDYGELPTNPF</sequence>